<name>A0A1D6GKB7_MAIZE</name>
<organism evidence="2">
    <name type="scientific">Zea mays</name>
    <name type="common">Maize</name>
    <dbReference type="NCBI Taxonomy" id="4577"/>
    <lineage>
        <taxon>Eukaryota</taxon>
        <taxon>Viridiplantae</taxon>
        <taxon>Streptophyta</taxon>
        <taxon>Embryophyta</taxon>
        <taxon>Tracheophyta</taxon>
        <taxon>Spermatophyta</taxon>
        <taxon>Magnoliopsida</taxon>
        <taxon>Liliopsida</taxon>
        <taxon>Poales</taxon>
        <taxon>Poaceae</taxon>
        <taxon>PACMAD clade</taxon>
        <taxon>Panicoideae</taxon>
        <taxon>Andropogonodae</taxon>
        <taxon>Andropogoneae</taxon>
        <taxon>Tripsacinae</taxon>
        <taxon>Zea</taxon>
    </lineage>
</organism>
<protein>
    <submittedName>
        <fullName evidence="2">Defense-related protein</fullName>
    </submittedName>
</protein>
<dbReference type="AlphaFoldDB" id="A0A1D6GKB7"/>
<feature type="region of interest" description="Disordered" evidence="1">
    <location>
        <begin position="98"/>
        <end position="190"/>
    </location>
</feature>
<feature type="compositionally biased region" description="Low complexity" evidence="1">
    <location>
        <begin position="106"/>
        <end position="121"/>
    </location>
</feature>
<feature type="compositionally biased region" description="Basic residues" evidence="1">
    <location>
        <begin position="48"/>
        <end position="65"/>
    </location>
</feature>
<feature type="compositionally biased region" description="Low complexity" evidence="1">
    <location>
        <begin position="66"/>
        <end position="80"/>
    </location>
</feature>
<gene>
    <name evidence="2" type="ORF">ZEAMMB73_Zm00001d013532</name>
</gene>
<feature type="compositionally biased region" description="Pro residues" evidence="1">
    <location>
        <begin position="1"/>
        <end position="10"/>
    </location>
</feature>
<feature type="non-terminal residue" evidence="2">
    <location>
        <position position="1"/>
    </location>
</feature>
<accession>A0A1D6GKB7</accession>
<evidence type="ECO:0000313" key="2">
    <source>
        <dbReference type="EMBL" id="AQK63789.1"/>
    </source>
</evidence>
<feature type="region of interest" description="Disordered" evidence="1">
    <location>
        <begin position="1"/>
        <end position="80"/>
    </location>
</feature>
<sequence>LPPSSPPPLTPRKRVSQAKRRPTPASIPGPETRLPGRDAASHGNGAARQRRVGRAGGRRRRRRRPLAGGLVRGAAVRRGLGVRAAEVRRLLRRLPRAAGGGRREVAGVGAAPRRRGAGAVRQDPRRDVPPRRPRHGRPGPPGVQQGRPHEHRRPPPPPQPHTGLPGGSGQDELRRAAAGQGAVEQGVQGLPQGKAPVVAAARCGAIAGGNWGALDA</sequence>
<dbReference type="EMBL" id="CM000781">
    <property type="protein sequence ID" value="AQK63789.1"/>
    <property type="molecule type" value="Genomic_DNA"/>
</dbReference>
<feature type="compositionally biased region" description="Basic residues" evidence="1">
    <location>
        <begin position="11"/>
        <end position="22"/>
    </location>
</feature>
<feature type="compositionally biased region" description="Low complexity" evidence="1">
    <location>
        <begin position="176"/>
        <end position="189"/>
    </location>
</feature>
<proteinExistence type="predicted"/>
<evidence type="ECO:0000256" key="1">
    <source>
        <dbReference type="SAM" id="MobiDB-lite"/>
    </source>
</evidence>
<reference evidence="2" key="1">
    <citation type="submission" date="2015-12" db="EMBL/GenBank/DDBJ databases">
        <title>Update maize B73 reference genome by single molecule sequencing technologies.</title>
        <authorList>
            <consortium name="Maize Genome Sequencing Project"/>
            <person name="Ware D."/>
        </authorList>
    </citation>
    <scope>NUCLEOTIDE SEQUENCE</scope>
    <source>
        <tissue evidence="2">Seedling</tissue>
    </source>
</reference>